<dbReference type="PROSITE" id="PS00107">
    <property type="entry name" value="PROTEIN_KINASE_ATP"/>
    <property type="match status" value="1"/>
</dbReference>
<dbReference type="Proteomes" id="UP000250235">
    <property type="component" value="Unassembled WGS sequence"/>
</dbReference>
<gene>
    <name evidence="23" type="ORF">F511_30193</name>
</gene>
<dbReference type="SMART" id="SM00220">
    <property type="entry name" value="S_TKc"/>
    <property type="match status" value="1"/>
</dbReference>
<dbReference type="PANTHER" id="PTHR27002:SF1104">
    <property type="entry name" value="CYSTEINE-RICH RECEPTOR-LIKE PROTEIN KINASE 27-RELATED"/>
    <property type="match status" value="1"/>
</dbReference>
<accession>A0A2Z7CKE1</accession>
<keyword evidence="3" id="KW-0597">Phosphoprotein</keyword>
<feature type="domain" description="Gnk2-homologous" evidence="22">
    <location>
        <begin position="22"/>
        <end position="124"/>
    </location>
</feature>
<keyword evidence="14" id="KW-0325">Glycoprotein</keyword>
<dbReference type="FunFam" id="3.30.430.20:FF:000002">
    <property type="entry name" value="Cysteine-rich receptor-like protein kinase 10"/>
    <property type="match status" value="1"/>
</dbReference>
<dbReference type="FunFam" id="1.10.510.10:FF:000129">
    <property type="entry name" value="cysteine-rich receptor-like protein kinase 10"/>
    <property type="match status" value="1"/>
</dbReference>
<evidence type="ECO:0000256" key="4">
    <source>
        <dbReference type="ARBA" id="ARBA00022679"/>
    </source>
</evidence>
<dbReference type="SUPFAM" id="SSF56112">
    <property type="entry name" value="Protein kinase-like (PK-like)"/>
    <property type="match status" value="1"/>
</dbReference>
<evidence type="ECO:0000256" key="7">
    <source>
        <dbReference type="ARBA" id="ARBA00022737"/>
    </source>
</evidence>
<dbReference type="FunFam" id="3.30.430.20:FF:000003">
    <property type="entry name" value="Cysteine-rich RLK (RECEPTOR-like protein kinase) 10"/>
    <property type="match status" value="1"/>
</dbReference>
<dbReference type="CDD" id="cd23509">
    <property type="entry name" value="Gnk2-like"/>
    <property type="match status" value="2"/>
</dbReference>
<keyword evidence="24" id="KW-1185">Reference proteome</keyword>
<feature type="transmembrane region" description="Helical" evidence="19">
    <location>
        <begin position="286"/>
        <end position="309"/>
    </location>
</feature>
<dbReference type="GO" id="GO:0006979">
    <property type="term" value="P:response to oxidative stress"/>
    <property type="evidence" value="ECO:0007669"/>
    <property type="project" value="UniProtKB-ARBA"/>
</dbReference>
<evidence type="ECO:0000256" key="15">
    <source>
        <dbReference type="ARBA" id="ARBA00047558"/>
    </source>
</evidence>
<evidence type="ECO:0000256" key="2">
    <source>
        <dbReference type="ARBA" id="ARBA00022527"/>
    </source>
</evidence>
<dbReference type="GO" id="GO:0005524">
    <property type="term" value="F:ATP binding"/>
    <property type="evidence" value="ECO:0007669"/>
    <property type="project" value="UniProtKB-UniRule"/>
</dbReference>
<feature type="domain" description="Protein kinase" evidence="21">
    <location>
        <begin position="347"/>
        <end position="634"/>
    </location>
</feature>
<evidence type="ECO:0000256" key="14">
    <source>
        <dbReference type="ARBA" id="ARBA00023180"/>
    </source>
</evidence>
<dbReference type="GO" id="GO:0005886">
    <property type="term" value="C:plasma membrane"/>
    <property type="evidence" value="ECO:0007669"/>
    <property type="project" value="TreeGrafter"/>
</dbReference>
<dbReference type="Gene3D" id="3.30.200.20">
    <property type="entry name" value="Phosphorylase Kinase, domain 1"/>
    <property type="match status" value="1"/>
</dbReference>
<evidence type="ECO:0000313" key="23">
    <source>
        <dbReference type="EMBL" id="KZV46755.1"/>
    </source>
</evidence>
<proteinExistence type="predicted"/>
<comment type="catalytic activity">
    <reaction evidence="16">
        <text>L-threonyl-[protein] + ATP = O-phospho-L-threonyl-[protein] + ADP + H(+)</text>
        <dbReference type="Rhea" id="RHEA:46608"/>
        <dbReference type="Rhea" id="RHEA-COMP:11060"/>
        <dbReference type="Rhea" id="RHEA-COMP:11605"/>
        <dbReference type="ChEBI" id="CHEBI:15378"/>
        <dbReference type="ChEBI" id="CHEBI:30013"/>
        <dbReference type="ChEBI" id="CHEBI:30616"/>
        <dbReference type="ChEBI" id="CHEBI:61977"/>
        <dbReference type="ChEBI" id="CHEBI:456216"/>
    </reaction>
</comment>
<evidence type="ECO:0000256" key="18">
    <source>
        <dbReference type="SAM" id="MobiDB-lite"/>
    </source>
</evidence>
<dbReference type="InterPro" id="IPR002902">
    <property type="entry name" value="GNK2"/>
</dbReference>
<evidence type="ECO:0000256" key="19">
    <source>
        <dbReference type="SAM" id="Phobius"/>
    </source>
</evidence>
<evidence type="ECO:0000256" key="5">
    <source>
        <dbReference type="ARBA" id="ARBA00022692"/>
    </source>
</evidence>
<comment type="subcellular location">
    <subcellularLocation>
        <location evidence="1">Membrane</location>
        <topology evidence="1">Single-pass membrane protein</topology>
    </subcellularLocation>
</comment>
<feature type="region of interest" description="Disordered" evidence="18">
    <location>
        <begin position="657"/>
        <end position="685"/>
    </location>
</feature>
<feature type="chain" id="PRO_5016421703" evidence="20">
    <location>
        <begin position="25"/>
        <end position="685"/>
    </location>
</feature>
<dbReference type="EMBL" id="KQ995386">
    <property type="protein sequence ID" value="KZV46755.1"/>
    <property type="molecule type" value="Genomic_DNA"/>
</dbReference>
<keyword evidence="8 17" id="KW-0547">Nucleotide-binding</keyword>
<keyword evidence="2" id="KW-0723">Serine/threonine-protein kinase</keyword>
<dbReference type="PROSITE" id="PS50011">
    <property type="entry name" value="PROTEIN_KINASE_DOM"/>
    <property type="match status" value="1"/>
</dbReference>
<evidence type="ECO:0000256" key="20">
    <source>
        <dbReference type="SAM" id="SignalP"/>
    </source>
</evidence>
<dbReference type="Gene3D" id="1.10.510.10">
    <property type="entry name" value="Transferase(Phosphotransferase) domain 1"/>
    <property type="match status" value="1"/>
</dbReference>
<dbReference type="PROSITE" id="PS51473">
    <property type="entry name" value="GNK2"/>
    <property type="match status" value="2"/>
</dbReference>
<keyword evidence="7" id="KW-0677">Repeat</keyword>
<evidence type="ECO:0000256" key="17">
    <source>
        <dbReference type="PROSITE-ProRule" id="PRU10141"/>
    </source>
</evidence>
<evidence type="ECO:0000256" key="11">
    <source>
        <dbReference type="ARBA" id="ARBA00022989"/>
    </source>
</evidence>
<feature type="compositionally biased region" description="Pro residues" evidence="18">
    <location>
        <begin position="252"/>
        <end position="273"/>
    </location>
</feature>
<sequence length="685" mass="75360">MTSKSLQLASIFLILADLLASGMAQPFCFNNGNYTSNSTYKINLDTLLSSLSTNVDSSGFYNASVGRNPDTAYAYVLCRGDVQPTSCSDCIRMAASESVKTCPYQNQVLSLGEFCTLRYSDEDLFGTMETMPTVFAWNIGNASSPNVFMSDVRTLLDNLRSAAASGGSVRKVAAGNMTSVDSQTIFSLVQCTPDLSPESCNACLRESADVPSQCNNKKGCRVMKPSCSIRYEVSSFYNVTRLQEIQALVTPRQPPSSSLPPTPPPPPPPPPEATPGTKGDNKTRTIIIVVVAIVVCVCLIVAVLAGVLLKKRSKKKLTEALESAPDINAAESLQHDFHEIKAATRDFSKANILGQGGFGAVYKGKLSNGQEVAVKRLSVESGQGDMEFKNEVLLLAKLQHRNLVRLLGFSMEGKERLLIYEFIENKSLDMFIFDPVKRGYLNWEMRYKIIGGIARGLLYLHEESRFKIIHRDLKASNILLDGDMNPKIADFGMARLCVTDETQGSTNRIVGTYGYMSPEYAIRGHFSVKSDVFSFGVLILEIITGQKNSSFRNGENIEDLLSMTWKYWRQGGVENIIDPVLRASLGSLRDMLRCIHIGLLCVQDNLTDRPTMASLVLMLSTSTISLPVPLEPVFFATSGYSSKIAIFPEYDSKELESTESLSQTKSDHSIESSKNDLSMTEFHPR</sequence>
<dbReference type="AlphaFoldDB" id="A0A2Z7CKE1"/>
<evidence type="ECO:0000259" key="22">
    <source>
        <dbReference type="PROSITE" id="PS51473"/>
    </source>
</evidence>
<evidence type="ECO:0000259" key="21">
    <source>
        <dbReference type="PROSITE" id="PS50011"/>
    </source>
</evidence>
<organism evidence="23 24">
    <name type="scientific">Dorcoceras hygrometricum</name>
    <dbReference type="NCBI Taxonomy" id="472368"/>
    <lineage>
        <taxon>Eukaryota</taxon>
        <taxon>Viridiplantae</taxon>
        <taxon>Streptophyta</taxon>
        <taxon>Embryophyta</taxon>
        <taxon>Tracheophyta</taxon>
        <taxon>Spermatophyta</taxon>
        <taxon>Magnoliopsida</taxon>
        <taxon>eudicotyledons</taxon>
        <taxon>Gunneridae</taxon>
        <taxon>Pentapetalae</taxon>
        <taxon>asterids</taxon>
        <taxon>lamiids</taxon>
        <taxon>Lamiales</taxon>
        <taxon>Gesneriaceae</taxon>
        <taxon>Didymocarpoideae</taxon>
        <taxon>Trichosporeae</taxon>
        <taxon>Loxocarpinae</taxon>
        <taxon>Dorcoceras</taxon>
    </lineage>
</organism>
<keyword evidence="13" id="KW-0675">Receptor</keyword>
<feature type="compositionally biased region" description="Basic and acidic residues" evidence="18">
    <location>
        <begin position="665"/>
        <end position="674"/>
    </location>
</feature>
<keyword evidence="12 19" id="KW-0472">Membrane</keyword>
<dbReference type="InterPro" id="IPR011009">
    <property type="entry name" value="Kinase-like_dom_sf"/>
</dbReference>
<keyword evidence="9" id="KW-0418">Kinase</keyword>
<keyword evidence="5 19" id="KW-0812">Transmembrane</keyword>
<dbReference type="PROSITE" id="PS00108">
    <property type="entry name" value="PROTEIN_KINASE_ST"/>
    <property type="match status" value="1"/>
</dbReference>
<dbReference type="OrthoDB" id="4062651at2759"/>
<evidence type="ECO:0000256" key="1">
    <source>
        <dbReference type="ARBA" id="ARBA00004167"/>
    </source>
</evidence>
<dbReference type="InterPro" id="IPR017441">
    <property type="entry name" value="Protein_kinase_ATP_BS"/>
</dbReference>
<reference evidence="23 24" key="1">
    <citation type="journal article" date="2015" name="Proc. Natl. Acad. Sci. U.S.A.">
        <title>The resurrection genome of Boea hygrometrica: A blueprint for survival of dehydration.</title>
        <authorList>
            <person name="Xiao L."/>
            <person name="Yang G."/>
            <person name="Zhang L."/>
            <person name="Yang X."/>
            <person name="Zhao S."/>
            <person name="Ji Z."/>
            <person name="Zhou Q."/>
            <person name="Hu M."/>
            <person name="Wang Y."/>
            <person name="Chen M."/>
            <person name="Xu Y."/>
            <person name="Jin H."/>
            <person name="Xiao X."/>
            <person name="Hu G."/>
            <person name="Bao F."/>
            <person name="Hu Y."/>
            <person name="Wan P."/>
            <person name="Li L."/>
            <person name="Deng X."/>
            <person name="Kuang T."/>
            <person name="Xiang C."/>
            <person name="Zhu J.K."/>
            <person name="Oliver M.J."/>
            <person name="He Y."/>
        </authorList>
    </citation>
    <scope>NUCLEOTIDE SEQUENCE [LARGE SCALE GENOMIC DNA]</scope>
    <source>
        <strain evidence="24">cv. XS01</strain>
    </source>
</reference>
<evidence type="ECO:0000256" key="10">
    <source>
        <dbReference type="ARBA" id="ARBA00022840"/>
    </source>
</evidence>
<dbReference type="Pfam" id="PF00069">
    <property type="entry name" value="Pkinase"/>
    <property type="match status" value="1"/>
</dbReference>
<comment type="catalytic activity">
    <reaction evidence="15">
        <text>L-seryl-[protein] + ATP = O-phospho-L-seryl-[protein] + ADP + H(+)</text>
        <dbReference type="Rhea" id="RHEA:17989"/>
        <dbReference type="Rhea" id="RHEA-COMP:9863"/>
        <dbReference type="Rhea" id="RHEA-COMP:11604"/>
        <dbReference type="ChEBI" id="CHEBI:15378"/>
        <dbReference type="ChEBI" id="CHEBI:29999"/>
        <dbReference type="ChEBI" id="CHEBI:30616"/>
        <dbReference type="ChEBI" id="CHEBI:83421"/>
        <dbReference type="ChEBI" id="CHEBI:456216"/>
    </reaction>
</comment>
<dbReference type="Pfam" id="PF01657">
    <property type="entry name" value="Stress-antifung"/>
    <property type="match status" value="2"/>
</dbReference>
<keyword evidence="4" id="KW-0808">Transferase</keyword>
<name>A0A2Z7CKE1_9LAMI</name>
<dbReference type="InterPro" id="IPR038408">
    <property type="entry name" value="GNK2_sf"/>
</dbReference>
<evidence type="ECO:0000313" key="24">
    <source>
        <dbReference type="Proteomes" id="UP000250235"/>
    </source>
</evidence>
<keyword evidence="10 17" id="KW-0067">ATP-binding</keyword>
<keyword evidence="6 20" id="KW-0732">Signal</keyword>
<dbReference type="CDD" id="cd14066">
    <property type="entry name" value="STKc_IRAK"/>
    <property type="match status" value="1"/>
</dbReference>
<evidence type="ECO:0000256" key="9">
    <source>
        <dbReference type="ARBA" id="ARBA00022777"/>
    </source>
</evidence>
<feature type="binding site" evidence="17">
    <location>
        <position position="375"/>
    </location>
    <ligand>
        <name>ATP</name>
        <dbReference type="ChEBI" id="CHEBI:30616"/>
    </ligand>
</feature>
<feature type="signal peptide" evidence="20">
    <location>
        <begin position="1"/>
        <end position="24"/>
    </location>
</feature>
<dbReference type="InterPro" id="IPR008271">
    <property type="entry name" value="Ser/Thr_kinase_AS"/>
</dbReference>
<dbReference type="Gene3D" id="3.30.430.20">
    <property type="entry name" value="Gnk2 domain, C-X8-C-X2-C motif"/>
    <property type="match status" value="2"/>
</dbReference>
<keyword evidence="11 19" id="KW-1133">Transmembrane helix</keyword>
<evidence type="ECO:0000256" key="13">
    <source>
        <dbReference type="ARBA" id="ARBA00023170"/>
    </source>
</evidence>
<evidence type="ECO:0000256" key="16">
    <source>
        <dbReference type="ARBA" id="ARBA00047951"/>
    </source>
</evidence>
<dbReference type="PANTHER" id="PTHR27002">
    <property type="entry name" value="RECEPTOR-LIKE SERINE/THREONINE-PROTEIN KINASE SD1-8"/>
    <property type="match status" value="1"/>
</dbReference>
<feature type="domain" description="Gnk2-homologous" evidence="22">
    <location>
        <begin position="130"/>
        <end position="236"/>
    </location>
</feature>
<evidence type="ECO:0000256" key="12">
    <source>
        <dbReference type="ARBA" id="ARBA00023136"/>
    </source>
</evidence>
<feature type="region of interest" description="Disordered" evidence="18">
    <location>
        <begin position="249"/>
        <end position="279"/>
    </location>
</feature>
<protein>
    <submittedName>
        <fullName evidence="23">Cysteine-rich RLK 29</fullName>
    </submittedName>
</protein>
<evidence type="ECO:0000256" key="6">
    <source>
        <dbReference type="ARBA" id="ARBA00022729"/>
    </source>
</evidence>
<evidence type="ECO:0000256" key="3">
    <source>
        <dbReference type="ARBA" id="ARBA00022553"/>
    </source>
</evidence>
<dbReference type="InterPro" id="IPR000719">
    <property type="entry name" value="Prot_kinase_dom"/>
</dbReference>
<dbReference type="FunFam" id="3.30.200.20:FF:000142">
    <property type="entry name" value="Cysteine-rich receptor-like protein kinase 10"/>
    <property type="match status" value="1"/>
</dbReference>
<evidence type="ECO:0000256" key="8">
    <source>
        <dbReference type="ARBA" id="ARBA00022741"/>
    </source>
</evidence>
<dbReference type="GO" id="GO:0004674">
    <property type="term" value="F:protein serine/threonine kinase activity"/>
    <property type="evidence" value="ECO:0007669"/>
    <property type="project" value="UniProtKB-KW"/>
</dbReference>